<dbReference type="eggNOG" id="KOG0217">
    <property type="taxonomic scope" value="Eukaryota"/>
</dbReference>
<dbReference type="Gene3D" id="3.40.1170.10">
    <property type="entry name" value="DNA repair protein MutS, domain I"/>
    <property type="match status" value="1"/>
</dbReference>
<feature type="domain" description="DNA mismatch repair proteins mutS family" evidence="9">
    <location>
        <begin position="1091"/>
        <end position="1107"/>
    </location>
</feature>
<dbReference type="Gene3D" id="3.30.420.110">
    <property type="entry name" value="MutS, connector domain"/>
    <property type="match status" value="1"/>
</dbReference>
<keyword evidence="2 6" id="KW-0547">Nucleotide-binding</keyword>
<dbReference type="PROSITE" id="PS00486">
    <property type="entry name" value="DNA_MISMATCH_REPAIR_2"/>
    <property type="match status" value="1"/>
</dbReference>
<evidence type="ECO:0000256" key="5">
    <source>
        <dbReference type="ARBA" id="ARBA00023125"/>
    </source>
</evidence>
<evidence type="ECO:0000313" key="10">
    <source>
        <dbReference type="EMBL" id="CCA73482.1"/>
    </source>
</evidence>
<comment type="function">
    <text evidence="6 7">Component of the post-replicative DNA mismatch repair system (MMR).</text>
</comment>
<feature type="compositionally biased region" description="Polar residues" evidence="8">
    <location>
        <begin position="63"/>
        <end position="84"/>
    </location>
</feature>
<evidence type="ECO:0000256" key="3">
    <source>
        <dbReference type="ARBA" id="ARBA00022763"/>
    </source>
</evidence>
<dbReference type="PANTHER" id="PTHR11361">
    <property type="entry name" value="DNA MISMATCH REPAIR PROTEIN MUTS FAMILY MEMBER"/>
    <property type="match status" value="1"/>
</dbReference>
<feature type="compositionally biased region" description="Polar residues" evidence="8">
    <location>
        <begin position="23"/>
        <end position="33"/>
    </location>
</feature>
<dbReference type="InterPro" id="IPR000432">
    <property type="entry name" value="DNA_mismatch_repair_MutS_C"/>
</dbReference>
<gene>
    <name evidence="10" type="ORF">PIIN_07435</name>
</gene>
<evidence type="ECO:0000256" key="6">
    <source>
        <dbReference type="PIRNR" id="PIRNR037677"/>
    </source>
</evidence>
<dbReference type="Pfam" id="PF01624">
    <property type="entry name" value="MutS_I"/>
    <property type="match status" value="1"/>
</dbReference>
<proteinExistence type="inferred from homology"/>
<dbReference type="Gene3D" id="3.40.50.300">
    <property type="entry name" value="P-loop containing nucleotide triphosphate hydrolases"/>
    <property type="match status" value="1"/>
</dbReference>
<dbReference type="GO" id="GO:0005524">
    <property type="term" value="F:ATP binding"/>
    <property type="evidence" value="ECO:0007669"/>
    <property type="project" value="UniProtKB-UniRule"/>
</dbReference>
<feature type="compositionally biased region" description="Basic and acidic residues" evidence="8">
    <location>
        <begin position="304"/>
        <end position="334"/>
    </location>
</feature>
<dbReference type="STRING" id="1109443.G4TQ89"/>
<dbReference type="AlphaFoldDB" id="G4TQ89"/>
<evidence type="ECO:0000256" key="2">
    <source>
        <dbReference type="ARBA" id="ARBA00022741"/>
    </source>
</evidence>
<dbReference type="GO" id="GO:0006298">
    <property type="term" value="P:mismatch repair"/>
    <property type="evidence" value="ECO:0007669"/>
    <property type="project" value="InterPro"/>
</dbReference>
<dbReference type="InterPro" id="IPR045076">
    <property type="entry name" value="MutS"/>
</dbReference>
<name>G4TQ89_SERID</name>
<dbReference type="InterPro" id="IPR027417">
    <property type="entry name" value="P-loop_NTPase"/>
</dbReference>
<dbReference type="SUPFAM" id="SSF48334">
    <property type="entry name" value="DNA repair protein MutS, domain III"/>
    <property type="match status" value="1"/>
</dbReference>
<dbReference type="OrthoDB" id="121051at2759"/>
<dbReference type="FunFam" id="3.40.1170.10:FF:000002">
    <property type="entry name" value="DNA mismatch repair protein"/>
    <property type="match status" value="1"/>
</dbReference>
<dbReference type="HOGENOM" id="CLU_002472_1_0_1"/>
<evidence type="ECO:0000256" key="1">
    <source>
        <dbReference type="ARBA" id="ARBA00006271"/>
    </source>
</evidence>
<dbReference type="GO" id="GO:0030983">
    <property type="term" value="F:mismatched DNA binding"/>
    <property type="evidence" value="ECO:0007669"/>
    <property type="project" value="UniProtKB-UniRule"/>
</dbReference>
<comment type="caution">
    <text evidence="10">The sequence shown here is derived from an EMBL/GenBank/DDBJ whole genome shotgun (WGS) entry which is preliminary data.</text>
</comment>
<dbReference type="Pfam" id="PF05190">
    <property type="entry name" value="MutS_IV"/>
    <property type="match status" value="1"/>
</dbReference>
<feature type="region of interest" description="Disordered" evidence="8">
    <location>
        <begin position="1"/>
        <end position="335"/>
    </location>
</feature>
<dbReference type="Gene3D" id="1.10.1420.10">
    <property type="match status" value="2"/>
</dbReference>
<keyword evidence="4 6" id="KW-0067">ATP-binding</keyword>
<dbReference type="InterPro" id="IPR007861">
    <property type="entry name" value="DNA_mismatch_repair_MutS_clamp"/>
</dbReference>
<dbReference type="SMART" id="SM00533">
    <property type="entry name" value="MUTSd"/>
    <property type="match status" value="1"/>
</dbReference>
<dbReference type="InterPro" id="IPR036678">
    <property type="entry name" value="MutS_con_dom_sf"/>
</dbReference>
<dbReference type="Pfam" id="PF05188">
    <property type="entry name" value="MutS_II"/>
    <property type="match status" value="1"/>
</dbReference>
<dbReference type="FunCoup" id="G4TQ89">
    <property type="interactions" value="691"/>
</dbReference>
<dbReference type="Proteomes" id="UP000007148">
    <property type="component" value="Unassembled WGS sequence"/>
</dbReference>
<keyword evidence="3 6" id="KW-0227">DNA damage</keyword>
<accession>G4TQ89</accession>
<dbReference type="InterPro" id="IPR007860">
    <property type="entry name" value="DNA_mmatch_repair_MutS_con_dom"/>
</dbReference>
<dbReference type="SUPFAM" id="SSF53150">
    <property type="entry name" value="DNA repair protein MutS, domain II"/>
    <property type="match status" value="1"/>
</dbReference>
<dbReference type="InterPro" id="IPR007696">
    <property type="entry name" value="DNA_mismatch_repair_MutS_core"/>
</dbReference>
<evidence type="ECO:0000256" key="8">
    <source>
        <dbReference type="SAM" id="MobiDB-lite"/>
    </source>
</evidence>
<dbReference type="InterPro" id="IPR017261">
    <property type="entry name" value="DNA_mismatch_repair_MutS/MSH"/>
</dbReference>
<dbReference type="PIRSF" id="PIRSF037677">
    <property type="entry name" value="DNA_mis_repair_Msh6"/>
    <property type="match status" value="1"/>
</dbReference>
<organism evidence="10 11">
    <name type="scientific">Serendipita indica (strain DSM 11827)</name>
    <name type="common">Root endophyte fungus</name>
    <name type="synonym">Piriformospora indica</name>
    <dbReference type="NCBI Taxonomy" id="1109443"/>
    <lineage>
        <taxon>Eukaryota</taxon>
        <taxon>Fungi</taxon>
        <taxon>Dikarya</taxon>
        <taxon>Basidiomycota</taxon>
        <taxon>Agaricomycotina</taxon>
        <taxon>Agaricomycetes</taxon>
        <taxon>Sebacinales</taxon>
        <taxon>Serendipitaceae</taxon>
        <taxon>Serendipita</taxon>
    </lineage>
</organism>
<dbReference type="SUPFAM" id="SSF52540">
    <property type="entry name" value="P-loop containing nucleoside triphosphate hydrolases"/>
    <property type="match status" value="1"/>
</dbReference>
<protein>
    <recommendedName>
        <fullName evidence="6">DNA mismatch repair protein</fullName>
    </recommendedName>
</protein>
<keyword evidence="6 7" id="KW-0234">DNA repair</keyword>
<sequence>MSKQQPKQRTLEFFLSKPKQGQADETANKNTGSAPKPKTATNSTSSSTLPSSDSKDAKSLAKQPTSSSSGSNQDQKVRSSLSSRGQDDRDESPLNSFALSSSRSVASDARSRASTASRETPPASEVMDLDGMEEDEEEDIRPTRLKRKHALTVDSDSEDGTNNATKRAHSVKRKSVDLSQFDAGSSDDVNTGKKGKALARPTKRRKTSTADDDFIVPDDEEEEDEPVVLDFNVSDEDLGPSKSKSLKNSKSKSSLRTSDEEDSQPVKSKARAKAPRPSISHNASSNNSGYGMLTAAEQRIQNQKQEKEKEEKPYGFLEDVRDKDNRRPTDEGYDPRSLYIPKEAWKEFTPFETQFWEIKRDHYDTILFFQKGKFYELYEDDARIGHQLFDLKLTSRVKMSMVGVPESSFDFWANKFLARGYKVGKVEQAETSIGAEMRAAAGAGKGKGKELVKRVLNKVFTTGTLMDGEYLIDEEASHCVSIRVRLSAAQNEQSLTALKEQGESKFGFAILDSSTSEFKLCSFEDDVCRTRTETLLRQLRPKEVIGNLSVSTNRLLKNVLPGSCAITSLRPVEGFDYQTTLKELSSLYPSPEDDDDGSGAGMPEAIRSMIGEEAPIIALGAMIWYLRTLNIDAALLSAKNFNIYDPMRRGEGLVLDGQTLAHIEVLMNSDGSDDGTLLKLLGRCVTPFGKRLFRIWLCTPLREIKQINDRLDAVEDLMRHDTFEKEFTDLVRGMPDLERIVSRIHAGTCKVKDFLKVLESFKKLNNGLSGLAEKASCFDTQTVAGLLRSAHDLKPYLKAVRGMFVPPSNDNFELIPEDGVDEEYDTIAKEIHDIETDLEQRLARLAKKLDIKLEFWHSATGTKDIYLVQVNAPDKKSVPKDWQKQNDTKAKARFMVPDFAGPIRKLKEARETMKTVVKGFTSRLYAAFDADRDVWLRTVRVTAELDCLLSLAKASAAIGSPSCRPEFVQSDKAFVDFEELRHPGIAMALGAKGGADFIANDVKMGSDGKQRIMLLTGPNMAGKSTLMRQTCVGVIMAQLGMYVPATGAKLSPVDAILTRMGAYDNMFSNSSTFKVELDECCKILREATPKSLVILDELGRGTSTFDGIAIAGAVLHHLATHTLALSFFATHYSTLTNDYAYHQNISMMHMATGFDDENRELIWLYKLVEGVAPSSFGTHVASLAGVPKDVVERADVVSKDFARQFAERLAGRTVGRVPVTAQVDLAYLAKLVDGTVKLSDDPVRKREVLKILKTAAVRYAEPPTA</sequence>
<dbReference type="NCBIfam" id="NF003810">
    <property type="entry name" value="PRK05399.1"/>
    <property type="match status" value="1"/>
</dbReference>
<dbReference type="OMA" id="TPMMAQY"/>
<comment type="similarity">
    <text evidence="1 6 7">Belongs to the DNA mismatch repair MutS family.</text>
</comment>
<evidence type="ECO:0000256" key="7">
    <source>
        <dbReference type="RuleBase" id="RU003756"/>
    </source>
</evidence>
<dbReference type="SUPFAM" id="SSF55271">
    <property type="entry name" value="DNA repair protein MutS, domain I"/>
    <property type="match status" value="1"/>
</dbReference>
<dbReference type="EMBL" id="CAFZ01000229">
    <property type="protein sequence ID" value="CCA73482.1"/>
    <property type="molecule type" value="Genomic_DNA"/>
</dbReference>
<dbReference type="InterPro" id="IPR016151">
    <property type="entry name" value="DNA_mismatch_repair_MutS_N"/>
</dbReference>
<keyword evidence="5 6" id="KW-0238">DNA-binding</keyword>
<dbReference type="GO" id="GO:0140664">
    <property type="term" value="F:ATP-dependent DNA damage sensor activity"/>
    <property type="evidence" value="ECO:0007669"/>
    <property type="project" value="InterPro"/>
</dbReference>
<dbReference type="Pfam" id="PF00488">
    <property type="entry name" value="MutS_V"/>
    <property type="match status" value="1"/>
</dbReference>
<keyword evidence="11" id="KW-1185">Reference proteome</keyword>
<feature type="compositionally biased region" description="Acidic residues" evidence="8">
    <location>
        <begin position="210"/>
        <end position="238"/>
    </location>
</feature>
<evidence type="ECO:0000256" key="4">
    <source>
        <dbReference type="ARBA" id="ARBA00022840"/>
    </source>
</evidence>
<feature type="compositionally biased region" description="Basic residues" evidence="8">
    <location>
        <begin position="193"/>
        <end position="207"/>
    </location>
</feature>
<dbReference type="InterPro" id="IPR036187">
    <property type="entry name" value="DNA_mismatch_repair_MutS_sf"/>
</dbReference>
<feature type="compositionally biased region" description="Low complexity" evidence="8">
    <location>
        <begin position="35"/>
        <end position="52"/>
    </location>
</feature>
<dbReference type="SMART" id="SM00534">
    <property type="entry name" value="MUTSac"/>
    <property type="match status" value="1"/>
</dbReference>
<dbReference type="InterPro" id="IPR007695">
    <property type="entry name" value="DNA_mismatch_repair_MutS-lik_N"/>
</dbReference>
<feature type="compositionally biased region" description="Acidic residues" evidence="8">
    <location>
        <begin position="127"/>
        <end position="139"/>
    </location>
</feature>
<evidence type="ECO:0000313" key="11">
    <source>
        <dbReference type="Proteomes" id="UP000007148"/>
    </source>
</evidence>
<evidence type="ECO:0000259" key="9">
    <source>
        <dbReference type="PROSITE" id="PS00486"/>
    </source>
</evidence>
<dbReference type="InParanoid" id="G4TQ89"/>
<dbReference type="PANTHER" id="PTHR11361:SF148">
    <property type="entry name" value="DNA MISMATCH REPAIR PROTEIN MSH6"/>
    <property type="match status" value="1"/>
</dbReference>
<feature type="compositionally biased region" description="Polar residues" evidence="8">
    <location>
        <begin position="279"/>
        <end position="289"/>
    </location>
</feature>
<dbReference type="GO" id="GO:0032301">
    <property type="term" value="C:MutSalpha complex"/>
    <property type="evidence" value="ECO:0007669"/>
    <property type="project" value="TreeGrafter"/>
</dbReference>
<reference evidence="10 11" key="1">
    <citation type="journal article" date="2011" name="PLoS Pathog.">
        <title>Endophytic Life Strategies Decoded by Genome and Transcriptome Analyses of the Mutualistic Root Symbiont Piriformospora indica.</title>
        <authorList>
            <person name="Zuccaro A."/>
            <person name="Lahrmann U."/>
            <person name="Guldener U."/>
            <person name="Langen G."/>
            <person name="Pfiffi S."/>
            <person name="Biedenkopf D."/>
            <person name="Wong P."/>
            <person name="Samans B."/>
            <person name="Grimm C."/>
            <person name="Basiewicz M."/>
            <person name="Murat C."/>
            <person name="Martin F."/>
            <person name="Kogel K.H."/>
        </authorList>
    </citation>
    <scope>NUCLEOTIDE SEQUENCE [LARGE SCALE GENOMIC DNA]</scope>
    <source>
        <strain evidence="10 11">DSM 11827</strain>
    </source>
</reference>
<dbReference type="Pfam" id="PF05192">
    <property type="entry name" value="MutS_III"/>
    <property type="match status" value="1"/>
</dbReference>
<feature type="compositionally biased region" description="Low complexity" evidence="8">
    <location>
        <begin position="96"/>
        <end position="118"/>
    </location>
</feature>